<evidence type="ECO:0000256" key="8">
    <source>
        <dbReference type="ARBA" id="ARBA00023180"/>
    </source>
</evidence>
<dbReference type="CDD" id="cd03858">
    <property type="entry name" value="M14_CP_N-E_like"/>
    <property type="match status" value="1"/>
</dbReference>
<keyword evidence="6" id="KW-0378">Hydrolase</keyword>
<dbReference type="OrthoDB" id="10249045at2759"/>
<dbReference type="SUPFAM" id="SSF49464">
    <property type="entry name" value="Carboxypeptidase regulatory domain-like"/>
    <property type="match status" value="1"/>
</dbReference>
<dbReference type="InterPro" id="IPR008969">
    <property type="entry name" value="CarboxyPept-like_regulatory"/>
</dbReference>
<organism evidence="12 13">
    <name type="scientific">Oryctes borbonicus</name>
    <dbReference type="NCBI Taxonomy" id="1629725"/>
    <lineage>
        <taxon>Eukaryota</taxon>
        <taxon>Metazoa</taxon>
        <taxon>Ecdysozoa</taxon>
        <taxon>Arthropoda</taxon>
        <taxon>Hexapoda</taxon>
        <taxon>Insecta</taxon>
        <taxon>Pterygota</taxon>
        <taxon>Neoptera</taxon>
        <taxon>Endopterygota</taxon>
        <taxon>Coleoptera</taxon>
        <taxon>Polyphaga</taxon>
        <taxon>Scarabaeiformia</taxon>
        <taxon>Scarabaeidae</taxon>
        <taxon>Dynastinae</taxon>
        <taxon>Oryctes</taxon>
    </lineage>
</organism>
<keyword evidence="4" id="KW-0645">Protease</keyword>
<accession>A0A0T6AZQ7</accession>
<comment type="caution">
    <text evidence="12">The sequence shown here is derived from an EMBL/GenBank/DDBJ whole genome shotgun (WGS) entry which is preliminary data.</text>
</comment>
<feature type="active site" description="Proton donor/acceptor" evidence="9">
    <location>
        <position position="291"/>
    </location>
</feature>
<dbReference type="Proteomes" id="UP000051574">
    <property type="component" value="Unassembled WGS sequence"/>
</dbReference>
<dbReference type="SMART" id="SM00631">
    <property type="entry name" value="Zn_pept"/>
    <property type="match status" value="1"/>
</dbReference>
<gene>
    <name evidence="12" type="ORF">AMK59_6431</name>
</gene>
<dbReference type="PANTHER" id="PTHR11532">
    <property type="entry name" value="PROTEASE M14 CARBOXYPEPTIDASE"/>
    <property type="match status" value="1"/>
</dbReference>
<comment type="similarity">
    <text evidence="2 9">Belongs to the peptidase M14 family.</text>
</comment>
<protein>
    <submittedName>
        <fullName evidence="12">Peptidase</fullName>
    </submittedName>
</protein>
<keyword evidence="5" id="KW-0479">Metal-binding</keyword>
<dbReference type="PROSITE" id="PS52035">
    <property type="entry name" value="PEPTIDASE_M14"/>
    <property type="match status" value="1"/>
</dbReference>
<feature type="domain" description="Peptidase M14" evidence="11">
    <location>
        <begin position="25"/>
        <end position="321"/>
    </location>
</feature>
<dbReference type="CDD" id="cd11308">
    <property type="entry name" value="Peptidase_M14NE-CP-C_like"/>
    <property type="match status" value="1"/>
</dbReference>
<name>A0A0T6AZQ7_9SCAR</name>
<comment type="cofactor">
    <cofactor evidence="1">
        <name>Zn(2+)</name>
        <dbReference type="ChEBI" id="CHEBI:29105"/>
    </cofactor>
</comment>
<evidence type="ECO:0000256" key="4">
    <source>
        <dbReference type="ARBA" id="ARBA00022670"/>
    </source>
</evidence>
<feature type="signal peptide" evidence="10">
    <location>
        <begin position="1"/>
        <end position="16"/>
    </location>
</feature>
<dbReference type="Gene3D" id="2.60.40.1120">
    <property type="entry name" value="Carboxypeptidase-like, regulatory domain"/>
    <property type="match status" value="1"/>
</dbReference>
<dbReference type="FunFam" id="3.40.630.10:FF:000020">
    <property type="entry name" value="Carboxypeptidase D"/>
    <property type="match status" value="1"/>
</dbReference>
<reference evidence="12 13" key="1">
    <citation type="submission" date="2015-09" db="EMBL/GenBank/DDBJ databases">
        <title>Draft genome of the scarab beetle Oryctes borbonicus.</title>
        <authorList>
            <person name="Meyer J.M."/>
            <person name="Markov G.V."/>
            <person name="Baskaran P."/>
            <person name="Herrmann M."/>
            <person name="Sommer R.J."/>
            <person name="Roedelsperger C."/>
        </authorList>
    </citation>
    <scope>NUCLEOTIDE SEQUENCE [LARGE SCALE GENOMIC DNA]</scope>
    <source>
        <strain evidence="12">OB123</strain>
        <tissue evidence="12">Whole animal</tissue>
    </source>
</reference>
<evidence type="ECO:0000256" key="10">
    <source>
        <dbReference type="SAM" id="SignalP"/>
    </source>
</evidence>
<evidence type="ECO:0000256" key="2">
    <source>
        <dbReference type="ARBA" id="ARBA00005988"/>
    </source>
</evidence>
<feature type="chain" id="PRO_5006668242" evidence="10">
    <location>
        <begin position="17"/>
        <end position="473"/>
    </location>
</feature>
<evidence type="ECO:0000256" key="7">
    <source>
        <dbReference type="ARBA" id="ARBA00022833"/>
    </source>
</evidence>
<keyword evidence="8" id="KW-0325">Glycoprotein</keyword>
<proteinExistence type="inferred from homology"/>
<dbReference type="GO" id="GO:0006518">
    <property type="term" value="P:peptide metabolic process"/>
    <property type="evidence" value="ECO:0007669"/>
    <property type="project" value="TreeGrafter"/>
</dbReference>
<evidence type="ECO:0000256" key="6">
    <source>
        <dbReference type="ARBA" id="ARBA00022801"/>
    </source>
</evidence>
<dbReference type="PANTHER" id="PTHR11532:SF84">
    <property type="entry name" value="CARBOXYPEPTIDASE M"/>
    <property type="match status" value="1"/>
</dbReference>
<dbReference type="InterPro" id="IPR050753">
    <property type="entry name" value="Peptidase_M14_domain"/>
</dbReference>
<dbReference type="InterPro" id="IPR057247">
    <property type="entry name" value="CARBOXYPEPT_ZN_2"/>
</dbReference>
<dbReference type="PRINTS" id="PR00765">
    <property type="entry name" value="CRBOXYPTASEA"/>
</dbReference>
<evidence type="ECO:0000256" key="9">
    <source>
        <dbReference type="PROSITE-ProRule" id="PRU01379"/>
    </source>
</evidence>
<keyword evidence="7" id="KW-0862">Zinc</keyword>
<dbReference type="GO" id="GO:0016485">
    <property type="term" value="P:protein processing"/>
    <property type="evidence" value="ECO:0007669"/>
    <property type="project" value="TreeGrafter"/>
</dbReference>
<dbReference type="Pfam" id="PF13620">
    <property type="entry name" value="CarboxypepD_reg"/>
    <property type="match status" value="1"/>
</dbReference>
<dbReference type="GO" id="GO:0008270">
    <property type="term" value="F:zinc ion binding"/>
    <property type="evidence" value="ECO:0007669"/>
    <property type="project" value="InterPro"/>
</dbReference>
<dbReference type="SUPFAM" id="SSF53187">
    <property type="entry name" value="Zn-dependent exopeptidases"/>
    <property type="match status" value="1"/>
</dbReference>
<dbReference type="AlphaFoldDB" id="A0A0T6AZQ7"/>
<evidence type="ECO:0000259" key="11">
    <source>
        <dbReference type="PROSITE" id="PS52035"/>
    </source>
</evidence>
<keyword evidence="10" id="KW-0732">Signal</keyword>
<dbReference type="Pfam" id="PF00246">
    <property type="entry name" value="Peptidase_M14"/>
    <property type="match status" value="1"/>
</dbReference>
<dbReference type="GO" id="GO:0005615">
    <property type="term" value="C:extracellular space"/>
    <property type="evidence" value="ECO:0007669"/>
    <property type="project" value="TreeGrafter"/>
</dbReference>
<dbReference type="InterPro" id="IPR000834">
    <property type="entry name" value="Peptidase_M14"/>
</dbReference>
<sequence>MLFLISFLSFLFFVKGTSMKNVDFIYHNYSNLTALMKGWNNTSFHPRIYKNLYSIGKSIQDRELWVMEISAGPKNETSLPNVKLIGNIHGNEVFGRELLLHFIEYIFAEYTKDEAVTRLLDNTRLHIMPSMNPDGYESSNVGDGGFCSGGLGRENALGLDLNRNFPDYYHNNREPLQVETKAVMQWMDKIPFVLSTALHGGAMVVNYPFDTQKNFKSFSKEPSLSPDDDVFIHLAKTYADNHLVMHKGLLCDNIKENFKGGITNGAAWYSFAGSMQDYNYFKHGCMELTMEISCCKVPKVADLPGLWEQNRGALVDFALKANQGVTGLVLDKYTKKNISNATLYIVGRDMPFHSDVNGRFWRILLPGDYKISVSVDGYHNEEVSFRIEGLEKFPKLLEIDINLINSSIPIPTTSTQTSTAFTTQDIKDITENDRKYSSIDEFDGPIVGKVTSASVQWGFVKHLYVIVVLTLLM</sequence>
<dbReference type="GO" id="GO:0004181">
    <property type="term" value="F:metallocarboxypeptidase activity"/>
    <property type="evidence" value="ECO:0007669"/>
    <property type="project" value="InterPro"/>
</dbReference>
<keyword evidence="3" id="KW-0121">Carboxypeptidase</keyword>
<evidence type="ECO:0000313" key="13">
    <source>
        <dbReference type="Proteomes" id="UP000051574"/>
    </source>
</evidence>
<keyword evidence="13" id="KW-1185">Reference proteome</keyword>
<evidence type="ECO:0000256" key="3">
    <source>
        <dbReference type="ARBA" id="ARBA00022645"/>
    </source>
</evidence>
<dbReference type="EMBL" id="LJIG01022480">
    <property type="protein sequence ID" value="KRT80349.1"/>
    <property type="molecule type" value="Genomic_DNA"/>
</dbReference>
<evidence type="ECO:0000256" key="5">
    <source>
        <dbReference type="ARBA" id="ARBA00022723"/>
    </source>
</evidence>
<dbReference type="Gene3D" id="3.40.630.10">
    <property type="entry name" value="Zn peptidases"/>
    <property type="match status" value="1"/>
</dbReference>
<dbReference type="PROSITE" id="PS00133">
    <property type="entry name" value="CARBOXYPEPT_ZN_2"/>
    <property type="match status" value="1"/>
</dbReference>
<evidence type="ECO:0000256" key="1">
    <source>
        <dbReference type="ARBA" id="ARBA00001947"/>
    </source>
</evidence>
<evidence type="ECO:0000313" key="12">
    <source>
        <dbReference type="EMBL" id="KRT80349.1"/>
    </source>
</evidence>